<keyword evidence="3" id="KW-1185">Reference proteome</keyword>
<dbReference type="Gene3D" id="3.10.20.90">
    <property type="entry name" value="Phosphatidylinositol 3-kinase Catalytic Subunit, Chain A, domain 1"/>
    <property type="match status" value="1"/>
</dbReference>
<accession>A0AA38F3S1</accession>
<comment type="caution">
    <text evidence="2">The sequence shown here is derived from an EMBL/GenBank/DDBJ whole genome shotgun (WGS) entry which is preliminary data.</text>
</comment>
<name>A0AA38F3S1_TAXCH</name>
<dbReference type="PANTHER" id="PTHR20930:SF0">
    <property type="entry name" value="PROTEIN ILRUN"/>
    <property type="match status" value="1"/>
</dbReference>
<proteinExistence type="predicted"/>
<dbReference type="EMBL" id="JAHRHJ020003813">
    <property type="protein sequence ID" value="KAH9288146.1"/>
    <property type="molecule type" value="Genomic_DNA"/>
</dbReference>
<protein>
    <recommendedName>
        <fullName evidence="1">PB1 domain-containing protein</fullName>
    </recommendedName>
</protein>
<organism evidence="2 3">
    <name type="scientific">Taxus chinensis</name>
    <name type="common">Chinese yew</name>
    <name type="synonym">Taxus wallichiana var. chinensis</name>
    <dbReference type="NCBI Taxonomy" id="29808"/>
    <lineage>
        <taxon>Eukaryota</taxon>
        <taxon>Viridiplantae</taxon>
        <taxon>Streptophyta</taxon>
        <taxon>Embryophyta</taxon>
        <taxon>Tracheophyta</taxon>
        <taxon>Spermatophyta</taxon>
        <taxon>Pinopsida</taxon>
        <taxon>Pinidae</taxon>
        <taxon>Conifers II</taxon>
        <taxon>Cupressales</taxon>
        <taxon>Taxaceae</taxon>
        <taxon>Taxus</taxon>
    </lineage>
</organism>
<gene>
    <name evidence="2" type="ORF">KI387_032263</name>
</gene>
<dbReference type="SMART" id="SM00666">
    <property type="entry name" value="PB1"/>
    <property type="match status" value="1"/>
</dbReference>
<feature type="non-terminal residue" evidence="2">
    <location>
        <position position="116"/>
    </location>
</feature>
<dbReference type="Proteomes" id="UP000824469">
    <property type="component" value="Unassembled WGS sequence"/>
</dbReference>
<dbReference type="PANTHER" id="PTHR20930">
    <property type="entry name" value="OVARIAN CARCINOMA ANTIGEN CA125-RELATED"/>
    <property type="match status" value="1"/>
</dbReference>
<evidence type="ECO:0000259" key="1">
    <source>
        <dbReference type="PROSITE" id="PS51745"/>
    </source>
</evidence>
<evidence type="ECO:0000313" key="2">
    <source>
        <dbReference type="EMBL" id="KAH9288146.1"/>
    </source>
</evidence>
<sequence>MESGHSINKMARMAAIIKVKYDGETRRINLKSADISYDCLKSKIYDIFKLNQLFDVNAVSLRYIDEDGAVITLADYDNFNEALRQELCPFRVEVSATPLPRQPKGIHFLGSLEAAA</sequence>
<reference evidence="2 3" key="1">
    <citation type="journal article" date="2021" name="Nat. Plants">
        <title>The Taxus genome provides insights into paclitaxel biosynthesis.</title>
        <authorList>
            <person name="Xiong X."/>
            <person name="Gou J."/>
            <person name="Liao Q."/>
            <person name="Li Y."/>
            <person name="Zhou Q."/>
            <person name="Bi G."/>
            <person name="Li C."/>
            <person name="Du R."/>
            <person name="Wang X."/>
            <person name="Sun T."/>
            <person name="Guo L."/>
            <person name="Liang H."/>
            <person name="Lu P."/>
            <person name="Wu Y."/>
            <person name="Zhang Z."/>
            <person name="Ro D.K."/>
            <person name="Shang Y."/>
            <person name="Huang S."/>
            <person name="Yan J."/>
        </authorList>
    </citation>
    <scope>NUCLEOTIDE SEQUENCE [LARGE SCALE GENOMIC DNA]</scope>
    <source>
        <strain evidence="2">Ta-2019</strain>
    </source>
</reference>
<evidence type="ECO:0000313" key="3">
    <source>
        <dbReference type="Proteomes" id="UP000824469"/>
    </source>
</evidence>
<dbReference type="PROSITE" id="PS51745">
    <property type="entry name" value="PB1"/>
    <property type="match status" value="1"/>
</dbReference>
<dbReference type="SUPFAM" id="SSF54277">
    <property type="entry name" value="CAD &amp; PB1 domains"/>
    <property type="match status" value="1"/>
</dbReference>
<dbReference type="InterPro" id="IPR053793">
    <property type="entry name" value="PB1-like"/>
</dbReference>
<feature type="domain" description="PB1" evidence="1">
    <location>
        <begin position="14"/>
        <end position="92"/>
    </location>
</feature>
<dbReference type="Pfam" id="PF00564">
    <property type="entry name" value="PB1"/>
    <property type="match status" value="1"/>
</dbReference>
<dbReference type="AlphaFoldDB" id="A0AA38F3S1"/>
<dbReference type="OMA" id="ADISYDC"/>
<dbReference type="InterPro" id="IPR000270">
    <property type="entry name" value="PB1_dom"/>
</dbReference>